<dbReference type="SMART" id="SM00829">
    <property type="entry name" value="PKS_ER"/>
    <property type="match status" value="1"/>
</dbReference>
<accession>A0AAW6T7B6</accession>
<organism evidence="8 9">
    <name type="scientific">Ruicaihuangia caeni</name>
    <dbReference type="NCBI Taxonomy" id="3042517"/>
    <lineage>
        <taxon>Bacteria</taxon>
        <taxon>Bacillati</taxon>
        <taxon>Actinomycetota</taxon>
        <taxon>Actinomycetes</taxon>
        <taxon>Micrococcales</taxon>
        <taxon>Microbacteriaceae</taxon>
        <taxon>Ruicaihuangia</taxon>
    </lineage>
</organism>
<dbReference type="Gene3D" id="3.90.180.10">
    <property type="entry name" value="Medium-chain alcohol dehydrogenases, catalytic domain"/>
    <property type="match status" value="1"/>
</dbReference>
<dbReference type="PANTHER" id="PTHR43880:SF12">
    <property type="entry name" value="ALCOHOL DEHYDROGENASE CLASS-3"/>
    <property type="match status" value="1"/>
</dbReference>
<protein>
    <submittedName>
        <fullName evidence="8">Alcohol dehydrogenase catalytic domain-containing protein</fullName>
    </submittedName>
</protein>
<proteinExistence type="inferred from homology"/>
<dbReference type="Proteomes" id="UP001321506">
    <property type="component" value="Unassembled WGS sequence"/>
</dbReference>
<evidence type="ECO:0000313" key="8">
    <source>
        <dbReference type="EMBL" id="MDI2097698.1"/>
    </source>
</evidence>
<keyword evidence="2 6" id="KW-0479">Metal-binding</keyword>
<evidence type="ECO:0000256" key="2">
    <source>
        <dbReference type="ARBA" id="ARBA00022723"/>
    </source>
</evidence>
<dbReference type="SUPFAM" id="SSF51735">
    <property type="entry name" value="NAD(P)-binding Rossmann-fold domains"/>
    <property type="match status" value="1"/>
</dbReference>
<dbReference type="InterPro" id="IPR013154">
    <property type="entry name" value="ADH-like_N"/>
</dbReference>
<dbReference type="PANTHER" id="PTHR43880">
    <property type="entry name" value="ALCOHOL DEHYDROGENASE"/>
    <property type="match status" value="1"/>
</dbReference>
<dbReference type="InterPro" id="IPR002328">
    <property type="entry name" value="ADH_Zn_CS"/>
</dbReference>
<dbReference type="GO" id="GO:0046294">
    <property type="term" value="P:formaldehyde catabolic process"/>
    <property type="evidence" value="ECO:0007669"/>
    <property type="project" value="TreeGrafter"/>
</dbReference>
<evidence type="ECO:0000256" key="1">
    <source>
        <dbReference type="ARBA" id="ARBA00008072"/>
    </source>
</evidence>
<dbReference type="GO" id="GO:0051903">
    <property type="term" value="F:S-(hydroxymethyl)glutathione dehydrogenase [NAD(P)+] activity"/>
    <property type="evidence" value="ECO:0007669"/>
    <property type="project" value="TreeGrafter"/>
</dbReference>
<dbReference type="InterPro" id="IPR013149">
    <property type="entry name" value="ADH-like_C"/>
</dbReference>
<dbReference type="GO" id="GO:0008270">
    <property type="term" value="F:zinc ion binding"/>
    <property type="evidence" value="ECO:0007669"/>
    <property type="project" value="InterPro"/>
</dbReference>
<dbReference type="GO" id="GO:0005829">
    <property type="term" value="C:cytosol"/>
    <property type="evidence" value="ECO:0007669"/>
    <property type="project" value="TreeGrafter"/>
</dbReference>
<evidence type="ECO:0000256" key="5">
    <source>
        <dbReference type="ARBA" id="ARBA00023027"/>
    </source>
</evidence>
<comment type="similarity">
    <text evidence="1 6">Belongs to the zinc-containing alcohol dehydrogenase family.</text>
</comment>
<dbReference type="Gene3D" id="3.40.50.720">
    <property type="entry name" value="NAD(P)-binding Rossmann-like Domain"/>
    <property type="match status" value="1"/>
</dbReference>
<comment type="caution">
    <text evidence="8">The sequence shown here is derived from an EMBL/GenBank/DDBJ whole genome shotgun (WGS) entry which is preliminary data.</text>
</comment>
<keyword evidence="9" id="KW-1185">Reference proteome</keyword>
<evidence type="ECO:0000259" key="7">
    <source>
        <dbReference type="SMART" id="SM00829"/>
    </source>
</evidence>
<keyword evidence="5" id="KW-0520">NAD</keyword>
<evidence type="ECO:0000256" key="4">
    <source>
        <dbReference type="ARBA" id="ARBA00023002"/>
    </source>
</evidence>
<sequence length="369" mass="38235">MKTQAALMLAPGEDWTVTEIDLAPPQAGEVLVEFTHAGLCFSDEHLRHGGLGDLPAVGGHEGAGIIREVGEGVTGLAVGDHVAASFIPACGRCDWCVTGHSNLCSSAANSPGTADPATFRFSHDGEPVPANCGLGTFARYSVVSAKTMVKVNPVVPLEVVAVVSCGVLTGWGAAVHSAEVRVGDTVVVIGAGGVGINAAQGAKFAGARHVVMIDMNPAKLEFARQFGATAEFTSTDEAGAFVRSVNPVADGADVVIVATGNTTEPIVTAAYGLLGKRGRLVLAGMSQDVFDKNVQLPGTQIIFKEQTIKGTIYGSCNPRHEIPIILDLYAQGRIKLDELVSAQYALEDINEGFADLRAGKNLRGVVAHA</sequence>
<dbReference type="EMBL" id="JASATX010000001">
    <property type="protein sequence ID" value="MDI2097698.1"/>
    <property type="molecule type" value="Genomic_DNA"/>
</dbReference>
<dbReference type="InterPro" id="IPR020843">
    <property type="entry name" value="ER"/>
</dbReference>
<keyword evidence="3 6" id="KW-0862">Zinc</keyword>
<dbReference type="Pfam" id="PF00107">
    <property type="entry name" value="ADH_zinc_N"/>
    <property type="match status" value="1"/>
</dbReference>
<dbReference type="RefSeq" id="WP_281487482.1">
    <property type="nucleotide sequence ID" value="NZ_JASATX010000001.1"/>
</dbReference>
<dbReference type="PROSITE" id="PS00059">
    <property type="entry name" value="ADH_ZINC"/>
    <property type="match status" value="1"/>
</dbReference>
<evidence type="ECO:0000313" key="9">
    <source>
        <dbReference type="Proteomes" id="UP001321506"/>
    </source>
</evidence>
<feature type="domain" description="Enoyl reductase (ER)" evidence="7">
    <location>
        <begin position="12"/>
        <end position="366"/>
    </location>
</feature>
<dbReference type="InterPro" id="IPR036291">
    <property type="entry name" value="NAD(P)-bd_dom_sf"/>
</dbReference>
<reference evidence="8 9" key="1">
    <citation type="submission" date="2023-04" db="EMBL/GenBank/DDBJ databases">
        <title>Klugiella caeni sp. nov. isolated from the sludge of biochemical tank.</title>
        <authorList>
            <person name="Geng K."/>
        </authorList>
    </citation>
    <scope>NUCLEOTIDE SEQUENCE [LARGE SCALE GENOMIC DNA]</scope>
    <source>
        <strain evidence="8 9">YN-L-19</strain>
    </source>
</reference>
<name>A0AAW6T7B6_9MICO</name>
<evidence type="ECO:0000256" key="6">
    <source>
        <dbReference type="RuleBase" id="RU361277"/>
    </source>
</evidence>
<comment type="cofactor">
    <cofactor evidence="6">
        <name>Zn(2+)</name>
        <dbReference type="ChEBI" id="CHEBI:29105"/>
    </cofactor>
</comment>
<dbReference type="SUPFAM" id="SSF50129">
    <property type="entry name" value="GroES-like"/>
    <property type="match status" value="2"/>
</dbReference>
<dbReference type="InterPro" id="IPR011032">
    <property type="entry name" value="GroES-like_sf"/>
</dbReference>
<keyword evidence="4" id="KW-0560">Oxidoreductase</keyword>
<evidence type="ECO:0000256" key="3">
    <source>
        <dbReference type="ARBA" id="ARBA00022833"/>
    </source>
</evidence>
<dbReference type="Pfam" id="PF08240">
    <property type="entry name" value="ADH_N"/>
    <property type="match status" value="1"/>
</dbReference>
<dbReference type="AlphaFoldDB" id="A0AAW6T7B6"/>
<gene>
    <name evidence="8" type="ORF">QF206_01775</name>
</gene>